<name>A0A4R5BZK1_9ACTN</name>
<dbReference type="Proteomes" id="UP000294513">
    <property type="component" value="Unassembled WGS sequence"/>
</dbReference>
<evidence type="ECO:0000256" key="1">
    <source>
        <dbReference type="SAM" id="Phobius"/>
    </source>
</evidence>
<sequence length="72" mass="7419">MNGPKSYDGLSALVLFLGVYEGALPLVARLWGGKPLLSVPSHMSGPAWWIVSAAVIVVAFCAASPAPRDAAP</sequence>
<feature type="transmembrane region" description="Helical" evidence="1">
    <location>
        <begin position="47"/>
        <end position="66"/>
    </location>
</feature>
<accession>A0A4R5BZK1</accession>
<feature type="transmembrane region" description="Helical" evidence="1">
    <location>
        <begin position="12"/>
        <end position="32"/>
    </location>
</feature>
<dbReference type="AlphaFoldDB" id="A0A4R5BZK1"/>
<comment type="caution">
    <text evidence="2">The sequence shown here is derived from an EMBL/GenBank/DDBJ whole genome shotgun (WGS) entry which is preliminary data.</text>
</comment>
<keyword evidence="1" id="KW-1133">Transmembrane helix</keyword>
<dbReference type="OrthoDB" id="3695943at2"/>
<organism evidence="2 3">
    <name type="scientific">Actinomadura rubrisoli</name>
    <dbReference type="NCBI Taxonomy" id="2530368"/>
    <lineage>
        <taxon>Bacteria</taxon>
        <taxon>Bacillati</taxon>
        <taxon>Actinomycetota</taxon>
        <taxon>Actinomycetes</taxon>
        <taxon>Streptosporangiales</taxon>
        <taxon>Thermomonosporaceae</taxon>
        <taxon>Actinomadura</taxon>
    </lineage>
</organism>
<protein>
    <submittedName>
        <fullName evidence="2">Uncharacterized protein</fullName>
    </submittedName>
</protein>
<evidence type="ECO:0000313" key="2">
    <source>
        <dbReference type="EMBL" id="TDD91346.1"/>
    </source>
</evidence>
<keyword evidence="1" id="KW-0472">Membrane</keyword>
<proteinExistence type="predicted"/>
<gene>
    <name evidence="2" type="ORF">E1298_12010</name>
</gene>
<reference evidence="2 3" key="1">
    <citation type="submission" date="2019-03" db="EMBL/GenBank/DDBJ databases">
        <title>Draft genome sequences of novel Actinobacteria.</title>
        <authorList>
            <person name="Sahin N."/>
            <person name="Ay H."/>
            <person name="Saygin H."/>
        </authorList>
    </citation>
    <scope>NUCLEOTIDE SEQUENCE [LARGE SCALE GENOMIC DNA]</scope>
    <source>
        <strain evidence="2 3">H3C3</strain>
    </source>
</reference>
<keyword evidence="3" id="KW-1185">Reference proteome</keyword>
<dbReference type="RefSeq" id="WP_131892381.1">
    <property type="nucleotide sequence ID" value="NZ_SMKU01000045.1"/>
</dbReference>
<dbReference type="EMBL" id="SMKU01000045">
    <property type="protein sequence ID" value="TDD91346.1"/>
    <property type="molecule type" value="Genomic_DNA"/>
</dbReference>
<evidence type="ECO:0000313" key="3">
    <source>
        <dbReference type="Proteomes" id="UP000294513"/>
    </source>
</evidence>
<keyword evidence="1" id="KW-0812">Transmembrane</keyword>